<dbReference type="Proteomes" id="UP000198528">
    <property type="component" value="Unassembled WGS sequence"/>
</dbReference>
<evidence type="ECO:0000256" key="1">
    <source>
        <dbReference type="ARBA" id="ARBA00004651"/>
    </source>
</evidence>
<keyword evidence="2" id="KW-0813">Transport</keyword>
<evidence type="ECO:0000259" key="10">
    <source>
        <dbReference type="PROSITE" id="PS50893"/>
    </source>
</evidence>
<dbReference type="Gene3D" id="3.40.50.300">
    <property type="entry name" value="P-loop containing nucleotide triphosphate hydrolases"/>
    <property type="match status" value="1"/>
</dbReference>
<dbReference type="RefSeq" id="WP_090845165.1">
    <property type="nucleotide sequence ID" value="NZ_FMZL01000003.1"/>
</dbReference>
<dbReference type="InterPro" id="IPR003439">
    <property type="entry name" value="ABC_transporter-like_ATP-bd"/>
</dbReference>
<dbReference type="PANTHER" id="PTHR43394">
    <property type="entry name" value="ATP-DEPENDENT PERMEASE MDL1, MITOCHONDRIAL"/>
    <property type="match status" value="1"/>
</dbReference>
<dbReference type="GO" id="GO:0005886">
    <property type="term" value="C:plasma membrane"/>
    <property type="evidence" value="ECO:0007669"/>
    <property type="project" value="UniProtKB-SubCell"/>
</dbReference>
<dbReference type="SUPFAM" id="SSF90123">
    <property type="entry name" value="ABC transporter transmembrane region"/>
    <property type="match status" value="1"/>
</dbReference>
<evidence type="ECO:0000256" key="7">
    <source>
        <dbReference type="ARBA" id="ARBA00022989"/>
    </source>
</evidence>
<dbReference type="PROSITE" id="PS00211">
    <property type="entry name" value="ABC_TRANSPORTER_1"/>
    <property type="match status" value="1"/>
</dbReference>
<feature type="domain" description="ABC transmembrane type-1" evidence="11">
    <location>
        <begin position="36"/>
        <end position="318"/>
    </location>
</feature>
<dbReference type="STRING" id="604330.SAMN04489857_1605"/>
<feature type="transmembrane region" description="Helical" evidence="9">
    <location>
        <begin position="177"/>
        <end position="204"/>
    </location>
</feature>
<dbReference type="InterPro" id="IPR036640">
    <property type="entry name" value="ABC1_TM_sf"/>
</dbReference>
<dbReference type="InterPro" id="IPR011527">
    <property type="entry name" value="ABC1_TM_dom"/>
</dbReference>
<feature type="transmembrane region" description="Helical" evidence="9">
    <location>
        <begin position="72"/>
        <end position="97"/>
    </location>
</feature>
<keyword evidence="4 9" id="KW-0812">Transmembrane</keyword>
<dbReference type="PROSITE" id="PS50929">
    <property type="entry name" value="ABC_TM1F"/>
    <property type="match status" value="1"/>
</dbReference>
<dbReference type="SMART" id="SM00382">
    <property type="entry name" value="AAA"/>
    <property type="match status" value="1"/>
</dbReference>
<evidence type="ECO:0000259" key="11">
    <source>
        <dbReference type="PROSITE" id="PS50929"/>
    </source>
</evidence>
<dbReference type="Gene3D" id="1.20.1560.10">
    <property type="entry name" value="ABC transporter type 1, transmembrane domain"/>
    <property type="match status" value="1"/>
</dbReference>
<feature type="transmembrane region" description="Helical" evidence="9">
    <location>
        <begin position="147"/>
        <end position="171"/>
    </location>
</feature>
<reference evidence="13" key="1">
    <citation type="submission" date="2016-10" db="EMBL/GenBank/DDBJ databases">
        <authorList>
            <person name="Varghese N."/>
            <person name="Submissions S."/>
        </authorList>
    </citation>
    <scope>NUCLEOTIDE SEQUENCE [LARGE SCALE GENOMIC DNA]</scope>
    <source>
        <strain evidence="13">DSM 22619</strain>
    </source>
</reference>
<dbReference type="InterPro" id="IPR027417">
    <property type="entry name" value="P-loop_NTPase"/>
</dbReference>
<evidence type="ECO:0000256" key="4">
    <source>
        <dbReference type="ARBA" id="ARBA00022692"/>
    </source>
</evidence>
<name>A0A1G6IT34_9ACTN</name>
<evidence type="ECO:0000256" key="8">
    <source>
        <dbReference type="ARBA" id="ARBA00023136"/>
    </source>
</evidence>
<evidence type="ECO:0000313" key="12">
    <source>
        <dbReference type="EMBL" id="SDC09628.1"/>
    </source>
</evidence>
<dbReference type="Pfam" id="PF00664">
    <property type="entry name" value="ABC_membrane"/>
    <property type="match status" value="1"/>
</dbReference>
<dbReference type="PANTHER" id="PTHR43394:SF1">
    <property type="entry name" value="ATP-BINDING CASSETTE SUB-FAMILY B MEMBER 10, MITOCHONDRIAL"/>
    <property type="match status" value="1"/>
</dbReference>
<evidence type="ECO:0000256" key="3">
    <source>
        <dbReference type="ARBA" id="ARBA00022475"/>
    </source>
</evidence>
<dbReference type="GO" id="GO:0016887">
    <property type="term" value="F:ATP hydrolysis activity"/>
    <property type="evidence" value="ECO:0007669"/>
    <property type="project" value="InterPro"/>
</dbReference>
<keyword evidence="7 9" id="KW-1133">Transmembrane helix</keyword>
<keyword evidence="13" id="KW-1185">Reference proteome</keyword>
<dbReference type="FunFam" id="3.40.50.300:FF:000854">
    <property type="entry name" value="Multidrug ABC transporter ATP-binding protein"/>
    <property type="match status" value="1"/>
</dbReference>
<keyword evidence="5" id="KW-0547">Nucleotide-binding</keyword>
<evidence type="ECO:0000313" key="13">
    <source>
        <dbReference type="Proteomes" id="UP000198528"/>
    </source>
</evidence>
<feature type="transmembrane region" description="Helical" evidence="9">
    <location>
        <begin position="31"/>
        <end position="52"/>
    </location>
</feature>
<dbReference type="EMBL" id="FMZL01000003">
    <property type="protein sequence ID" value="SDC09628.1"/>
    <property type="molecule type" value="Genomic_DNA"/>
</dbReference>
<dbReference type="SUPFAM" id="SSF52540">
    <property type="entry name" value="P-loop containing nucleoside triphosphate hydrolases"/>
    <property type="match status" value="1"/>
</dbReference>
<keyword evidence="8 9" id="KW-0472">Membrane</keyword>
<accession>A0A1G6IT34</accession>
<dbReference type="Pfam" id="PF00005">
    <property type="entry name" value="ABC_tran"/>
    <property type="match status" value="1"/>
</dbReference>
<sequence length="598" mass="65186">MSKDASGEKGVEKDYSRSASFRLLLRLVTPYRALAVFTVLALLCDITGMLYIPTELSALINTAVSSTDASGMLAHGISMLVAAIVGSGGCIVSYWLASRLAARVGRDMRVAVYEKSLELGGYDFDQLGTGSMITRTLSDANVVQQTFLMTFIMLAPVPVICVVAIVLAFGIDYVMGWLLLAITLVMGVVMVIAVKVSAPIFLVLQGFIDNMNTRLRETITGIRVIRAFGREDAERRNLDATFEDYARNAIHVNLVFATADCMTFFLMNVVEVLVVWLGADRVGVHAMQIGSISALVEYAMLIMFFMMMGQFAILQLPRAMACLTRASEVLAVEPRVRDQKAPAELAAAEPSVPVARFDHVSFRFADADEDTLRNLSFSLRRGEVTAVIGSTGSGKSTIAKMLLRFHDVTAGRIEFLGQDVRNVGQHEFRDHIAYVPQKAWLFSGTIAQNLRDGNPDATDEELWHAVDVAQGAFVHELAGGLDARVSQGGSNFSGGQRQRLAIARALARKADLYVFDDSFSALDYKTDARLRHAIRAELADAAVLIIAQRVSTIRDAAQIVVLRDGEVVGLGTHDELLATCPTYLAIARSQERGGEEDE</sequence>
<dbReference type="InterPro" id="IPR039421">
    <property type="entry name" value="Type_1_exporter"/>
</dbReference>
<dbReference type="CDD" id="cd18548">
    <property type="entry name" value="ABC_6TM_Tm287_like"/>
    <property type="match status" value="1"/>
</dbReference>
<keyword evidence="6 12" id="KW-0067">ATP-binding</keyword>
<dbReference type="GO" id="GO:0005524">
    <property type="term" value="F:ATP binding"/>
    <property type="evidence" value="ECO:0007669"/>
    <property type="project" value="UniProtKB-KW"/>
</dbReference>
<keyword evidence="3" id="KW-1003">Cell membrane</keyword>
<evidence type="ECO:0000256" key="9">
    <source>
        <dbReference type="SAM" id="Phobius"/>
    </source>
</evidence>
<comment type="subcellular location">
    <subcellularLocation>
        <location evidence="1">Cell membrane</location>
        <topology evidence="1">Multi-pass membrane protein</topology>
    </subcellularLocation>
</comment>
<evidence type="ECO:0000256" key="6">
    <source>
        <dbReference type="ARBA" id="ARBA00022840"/>
    </source>
</evidence>
<dbReference type="PROSITE" id="PS50893">
    <property type="entry name" value="ABC_TRANSPORTER_2"/>
    <property type="match status" value="1"/>
</dbReference>
<proteinExistence type="predicted"/>
<protein>
    <submittedName>
        <fullName evidence="12">ATP-binding cassette, subfamily B</fullName>
    </submittedName>
</protein>
<evidence type="ECO:0000256" key="2">
    <source>
        <dbReference type="ARBA" id="ARBA00022448"/>
    </source>
</evidence>
<dbReference type="InterPro" id="IPR003593">
    <property type="entry name" value="AAA+_ATPase"/>
</dbReference>
<feature type="transmembrane region" description="Helical" evidence="9">
    <location>
        <begin position="298"/>
        <end position="316"/>
    </location>
</feature>
<dbReference type="GO" id="GO:0015421">
    <property type="term" value="F:ABC-type oligopeptide transporter activity"/>
    <property type="evidence" value="ECO:0007669"/>
    <property type="project" value="TreeGrafter"/>
</dbReference>
<gene>
    <name evidence="12" type="ORF">SAMN04487824_10356</name>
</gene>
<organism evidence="12 13">
    <name type="scientific">Parafannyhessea umbonata</name>
    <dbReference type="NCBI Taxonomy" id="604330"/>
    <lineage>
        <taxon>Bacteria</taxon>
        <taxon>Bacillati</taxon>
        <taxon>Actinomycetota</taxon>
        <taxon>Coriobacteriia</taxon>
        <taxon>Coriobacteriales</taxon>
        <taxon>Atopobiaceae</taxon>
        <taxon>Parafannyhessea</taxon>
    </lineage>
</organism>
<dbReference type="InterPro" id="IPR017871">
    <property type="entry name" value="ABC_transporter-like_CS"/>
</dbReference>
<evidence type="ECO:0000256" key="5">
    <source>
        <dbReference type="ARBA" id="ARBA00022741"/>
    </source>
</evidence>
<dbReference type="AlphaFoldDB" id="A0A1G6IT34"/>
<feature type="transmembrane region" description="Helical" evidence="9">
    <location>
        <begin position="254"/>
        <end position="278"/>
    </location>
</feature>
<feature type="domain" description="ABC transporter" evidence="10">
    <location>
        <begin position="355"/>
        <end position="589"/>
    </location>
</feature>